<keyword evidence="5" id="KW-1185">Reference proteome</keyword>
<evidence type="ECO:0000256" key="1">
    <source>
        <dbReference type="ARBA" id="ARBA00022737"/>
    </source>
</evidence>
<dbReference type="Gene3D" id="1.25.40.10">
    <property type="entry name" value="Tetratricopeptide repeat domain"/>
    <property type="match status" value="2"/>
</dbReference>
<dbReference type="Gene3D" id="2.60.120.620">
    <property type="entry name" value="q2cbj1_9rhob like domain"/>
    <property type="match status" value="1"/>
</dbReference>
<dbReference type="PANTHER" id="PTHR44858:SF1">
    <property type="entry name" value="UDP-N-ACETYLGLUCOSAMINE--PEPTIDE N-ACETYLGLUCOSAMINYLTRANSFERASE SPINDLY-RELATED"/>
    <property type="match status" value="1"/>
</dbReference>
<sequence>MSQAAQLHQHALAAEKAGDGARAQALYARAIDADPEDAGLVNSVGVAHLRMAEPARAAELFAKARELDPAALDYAINLAIALGRVGRHREAAMMLAGAEDIGRDEPRYWSARGNAERQCYEFAAAQASYDEVLQRDPGHVRALHGRARVALERGQVDTLERIERAISAAPGDAGLWQAKALALDVAGRNDEAVALMRQVIAQAPHWIEGLETLAQLRLAGGDTDFASHFADATKQADPPDAIYLAWAKTLGGLDFFAEAVEIAARARNAARQTEVFALLEAVYAGMAGDAERAERIFAQFRRDTRDWVEHGARHDIRMGRIEQAEAALGGLIEAGGPAVNLWALRDVCWRLVDDPRHEWLHGREELVRPVALADQGVLDEATDFLRELHRGSALPLGQSVRGGTQTRGRLFQREEPVLARLRAAIVATLEAYREELPEHDATHPVLRYRDEPWRITHSWSVRLPGAGFHTSHIHPLGVLSSALYLVVPPAVDDEDCPGHLEIGRPPPDLRTELEPLRLIKPERGKLALFPSTLYHGTRNFAEGERMTVAFDVSAGDVG</sequence>
<proteinExistence type="predicted"/>
<reference evidence="5" key="1">
    <citation type="journal article" date="2019" name="Int. J. Syst. Evol. Microbiol.">
        <title>The Global Catalogue of Microorganisms (GCM) 10K type strain sequencing project: providing services to taxonomists for standard genome sequencing and annotation.</title>
        <authorList>
            <consortium name="The Broad Institute Genomics Platform"/>
            <consortium name="The Broad Institute Genome Sequencing Center for Infectious Disease"/>
            <person name="Wu L."/>
            <person name="Ma J."/>
        </authorList>
    </citation>
    <scope>NUCLEOTIDE SEQUENCE [LARGE SCALE GENOMIC DNA]</scope>
    <source>
        <strain evidence="5">CGMCC 1.15297</strain>
    </source>
</reference>
<gene>
    <name evidence="4" type="ORF">GCM10010923_24600</name>
</gene>
<evidence type="ECO:0000313" key="5">
    <source>
        <dbReference type="Proteomes" id="UP000603317"/>
    </source>
</evidence>
<dbReference type="EMBL" id="BMID01000001">
    <property type="protein sequence ID" value="GGA12944.1"/>
    <property type="molecule type" value="Genomic_DNA"/>
</dbReference>
<dbReference type="InterPro" id="IPR012668">
    <property type="entry name" value="CHP02466"/>
</dbReference>
<keyword evidence="1" id="KW-0677">Repeat</keyword>
<name>A0ABQ1FJ18_9SPHN</name>
<evidence type="ECO:0000256" key="3">
    <source>
        <dbReference type="PROSITE-ProRule" id="PRU00339"/>
    </source>
</evidence>
<dbReference type="SMART" id="SM00028">
    <property type="entry name" value="TPR"/>
    <property type="match status" value="4"/>
</dbReference>
<dbReference type="InterPro" id="IPR011990">
    <property type="entry name" value="TPR-like_helical_dom_sf"/>
</dbReference>
<feature type="repeat" description="TPR" evidence="3">
    <location>
        <begin position="38"/>
        <end position="71"/>
    </location>
</feature>
<evidence type="ECO:0000256" key="2">
    <source>
        <dbReference type="ARBA" id="ARBA00022803"/>
    </source>
</evidence>
<comment type="caution">
    <text evidence="4">The sequence shown here is derived from an EMBL/GenBank/DDBJ whole genome shotgun (WGS) entry which is preliminary data.</text>
</comment>
<evidence type="ECO:0008006" key="6">
    <source>
        <dbReference type="Google" id="ProtNLM"/>
    </source>
</evidence>
<protein>
    <recommendedName>
        <fullName evidence="6">Tetratricopeptide repeat protein</fullName>
    </recommendedName>
</protein>
<dbReference type="SUPFAM" id="SSF48452">
    <property type="entry name" value="TPR-like"/>
    <property type="match status" value="1"/>
</dbReference>
<evidence type="ECO:0000313" key="4">
    <source>
        <dbReference type="EMBL" id="GGA12944.1"/>
    </source>
</evidence>
<dbReference type="InterPro" id="IPR050498">
    <property type="entry name" value="Ycf3"/>
</dbReference>
<dbReference type="Proteomes" id="UP000603317">
    <property type="component" value="Unassembled WGS sequence"/>
</dbReference>
<keyword evidence="2 3" id="KW-0802">TPR repeat</keyword>
<dbReference type="Pfam" id="PF13759">
    <property type="entry name" value="2OG-FeII_Oxy_5"/>
    <property type="match status" value="1"/>
</dbReference>
<organism evidence="4 5">
    <name type="scientific">Blastomonas marina</name>
    <dbReference type="NCBI Taxonomy" id="1867408"/>
    <lineage>
        <taxon>Bacteria</taxon>
        <taxon>Pseudomonadati</taxon>
        <taxon>Pseudomonadota</taxon>
        <taxon>Alphaproteobacteria</taxon>
        <taxon>Sphingomonadales</taxon>
        <taxon>Sphingomonadaceae</taxon>
        <taxon>Blastomonas</taxon>
    </lineage>
</organism>
<dbReference type="InterPro" id="IPR019734">
    <property type="entry name" value="TPR_rpt"/>
</dbReference>
<accession>A0ABQ1FJ18</accession>
<dbReference type="RefSeq" id="WP_188642975.1">
    <property type="nucleotide sequence ID" value="NZ_BMID01000001.1"/>
</dbReference>
<dbReference type="PROSITE" id="PS50005">
    <property type="entry name" value="TPR"/>
    <property type="match status" value="1"/>
</dbReference>
<dbReference type="PANTHER" id="PTHR44858">
    <property type="entry name" value="TETRATRICOPEPTIDE REPEAT PROTEIN 6"/>
    <property type="match status" value="1"/>
</dbReference>